<reference evidence="11 12" key="1">
    <citation type="submission" date="2018-06" db="EMBL/GenBank/DDBJ databases">
        <authorList>
            <consortium name="Pathogen Informatics"/>
            <person name="Doyle S."/>
        </authorList>
    </citation>
    <scope>NUCLEOTIDE SEQUENCE [LARGE SCALE GENOMIC DNA]</scope>
    <source>
        <strain evidence="11 12">NCTC10975</strain>
    </source>
</reference>
<dbReference type="SUPFAM" id="SSF51658">
    <property type="entry name" value="Xylose isomerase-like"/>
    <property type="match status" value="1"/>
</dbReference>
<evidence type="ECO:0000256" key="2">
    <source>
        <dbReference type="ARBA" id="ARBA00011881"/>
    </source>
</evidence>
<dbReference type="GO" id="GO:0046872">
    <property type="term" value="F:metal ion binding"/>
    <property type="evidence" value="ECO:0007669"/>
    <property type="project" value="UniProtKB-KW"/>
</dbReference>
<evidence type="ECO:0000256" key="8">
    <source>
        <dbReference type="ARBA" id="ARBA00033659"/>
    </source>
</evidence>
<evidence type="ECO:0000313" key="11">
    <source>
        <dbReference type="EMBL" id="SPZ03035.1"/>
    </source>
</evidence>
<gene>
    <name evidence="11" type="primary">xylA_3</name>
    <name evidence="11" type="ORF">NCTC10975_04717</name>
</gene>
<keyword evidence="5 9" id="KW-0479">Metal-binding</keyword>
<evidence type="ECO:0000256" key="4">
    <source>
        <dbReference type="ARBA" id="ARBA00022629"/>
    </source>
</evidence>
<proteinExistence type="inferred from homology"/>
<evidence type="ECO:0000256" key="5">
    <source>
        <dbReference type="ARBA" id="ARBA00022723"/>
    </source>
</evidence>
<evidence type="ECO:0000313" key="12">
    <source>
        <dbReference type="Proteomes" id="UP000251485"/>
    </source>
</evidence>
<dbReference type="GO" id="GO:0009045">
    <property type="term" value="F:xylose isomerase activity"/>
    <property type="evidence" value="ECO:0007669"/>
    <property type="project" value="UniProtKB-EC"/>
</dbReference>
<evidence type="ECO:0000256" key="9">
    <source>
        <dbReference type="RuleBase" id="RU000609"/>
    </source>
</evidence>
<comment type="subcellular location">
    <subcellularLocation>
        <location evidence="10">Cytoplasm</location>
    </subcellularLocation>
</comment>
<evidence type="ECO:0000256" key="10">
    <source>
        <dbReference type="RuleBase" id="RU000610"/>
    </source>
</evidence>
<dbReference type="PANTHER" id="PTHR48408">
    <property type="match status" value="1"/>
</dbReference>
<dbReference type="PANTHER" id="PTHR48408:SF1">
    <property type="entry name" value="XYLOSE ISOMERASE"/>
    <property type="match status" value="1"/>
</dbReference>
<keyword evidence="4 9" id="KW-0859">Xylose metabolism</keyword>
<keyword evidence="7 9" id="KW-0119">Carbohydrate metabolism</keyword>
<evidence type="ECO:0000256" key="1">
    <source>
        <dbReference type="ARBA" id="ARBA00005765"/>
    </source>
</evidence>
<dbReference type="Proteomes" id="UP000251485">
    <property type="component" value="Unassembled WGS sequence"/>
</dbReference>
<dbReference type="InterPro" id="IPR001998">
    <property type="entry name" value="Xylose_isomerase"/>
</dbReference>
<sequence length="104" mass="11899">MKATKTLGGENYVLWGGREGYETLLNTDLRQEREQIGRFMQMVVEHKHKIGFQGTLLIEPKPQEPTKHQYDYDTATVYGFLKQFGLEKEVKVNIEANHATLAGS</sequence>
<dbReference type="AlphaFoldDB" id="A0A2X2CSM3"/>
<comment type="similarity">
    <text evidence="1 9">Belongs to the xylose isomerase family.</text>
</comment>
<comment type="subunit">
    <text evidence="2 10">Homotetramer.</text>
</comment>
<protein>
    <recommendedName>
        <fullName evidence="3 9">Xylose isomerase</fullName>
        <ecNumber evidence="3 9">5.3.1.5</ecNumber>
    </recommendedName>
</protein>
<dbReference type="PRINTS" id="PR00688">
    <property type="entry name" value="XYLOSISMRASE"/>
</dbReference>
<dbReference type="Gene3D" id="3.20.20.150">
    <property type="entry name" value="Divalent-metal-dependent TIM barrel enzymes"/>
    <property type="match status" value="1"/>
</dbReference>
<comment type="catalytic activity">
    <reaction evidence="8 9">
        <text>alpha-D-xylose = alpha-D-xylulofuranose</text>
        <dbReference type="Rhea" id="RHEA:22816"/>
        <dbReference type="ChEBI" id="CHEBI:28518"/>
        <dbReference type="ChEBI" id="CHEBI:188998"/>
        <dbReference type="EC" id="5.3.1.5"/>
    </reaction>
</comment>
<evidence type="ECO:0000256" key="6">
    <source>
        <dbReference type="ARBA" id="ARBA00023235"/>
    </source>
</evidence>
<organism evidence="11 12">
    <name type="scientific">Proteus mirabilis</name>
    <dbReference type="NCBI Taxonomy" id="584"/>
    <lineage>
        <taxon>Bacteria</taxon>
        <taxon>Pseudomonadati</taxon>
        <taxon>Pseudomonadota</taxon>
        <taxon>Gammaproteobacteria</taxon>
        <taxon>Enterobacterales</taxon>
        <taxon>Morganellaceae</taxon>
        <taxon>Proteus</taxon>
    </lineage>
</organism>
<dbReference type="EMBL" id="UAUE01000033">
    <property type="protein sequence ID" value="SPZ03035.1"/>
    <property type="molecule type" value="Genomic_DNA"/>
</dbReference>
<keyword evidence="6 9" id="KW-0413">Isomerase</keyword>
<dbReference type="GO" id="GO:0042732">
    <property type="term" value="P:D-xylose metabolic process"/>
    <property type="evidence" value="ECO:0007669"/>
    <property type="project" value="UniProtKB-KW"/>
</dbReference>
<evidence type="ECO:0000256" key="7">
    <source>
        <dbReference type="ARBA" id="ARBA00023277"/>
    </source>
</evidence>
<dbReference type="InterPro" id="IPR036237">
    <property type="entry name" value="Xyl_isomerase-like_sf"/>
</dbReference>
<dbReference type="GO" id="GO:0005737">
    <property type="term" value="C:cytoplasm"/>
    <property type="evidence" value="ECO:0007669"/>
    <property type="project" value="UniProtKB-SubCell"/>
</dbReference>
<dbReference type="EC" id="5.3.1.5" evidence="3 9"/>
<dbReference type="PROSITE" id="PS51415">
    <property type="entry name" value="XYLOSE_ISOMERASE"/>
    <property type="match status" value="1"/>
</dbReference>
<accession>A0A2X2CSM3</accession>
<name>A0A2X2CSM3_PROMI</name>
<evidence type="ECO:0000256" key="3">
    <source>
        <dbReference type="ARBA" id="ARBA00011958"/>
    </source>
</evidence>